<feature type="compositionally biased region" description="Pro residues" evidence="1">
    <location>
        <begin position="161"/>
        <end position="180"/>
    </location>
</feature>
<evidence type="ECO:0000256" key="1">
    <source>
        <dbReference type="SAM" id="MobiDB-lite"/>
    </source>
</evidence>
<feature type="region of interest" description="Disordered" evidence="1">
    <location>
        <begin position="486"/>
        <end position="526"/>
    </location>
</feature>
<gene>
    <name evidence="2" type="ORF">Agub_g12700</name>
</gene>
<dbReference type="EMBL" id="BMAR01000039">
    <property type="protein sequence ID" value="GFR50616.1"/>
    <property type="molecule type" value="Genomic_DNA"/>
</dbReference>
<sequence>MTRNQCKEESVRTVLRPPAGNMASYPREYLATVRTCVMKAWPASGPNATKREVALTLLSDPELRLRVCHLEEILRARQQLARMQGNGNGSGLQFASGSVASTASSIVSGTVRDLPPVQLQTALADPSFAAIFELDTAVNEPDWGMQVLWLNMSQLRRELGLPPPPTPPPPNLATAPPTPPHAATSPISASTMSGAAAFPSGDCTSPPIPGSAPDLGALPSAVESLFSSHPTDDQDYVAAAACFCLLMSRRDAALPPPAPSLPLAELAVLLRGCASVDSRLAAALQRIQGGGISVGSAAFRNGGAGGSGPPAAPQPALMMRLAEVLESPRARLAVRLSEPSSRPSERVASLMVEQLMRAGSGGVAAKPGSGQQMPPTTGLPLEVWRSAVAAASGSEPAAAGTAEEGLPVFLYEYEAPTGVRGKEGMGAPAPALRDQRGGGCASATAVPRLRSGSAAAASPSATSVHTSQGQEPASHCSAYVCHTTMPASAPSPTQSSKVQSLTLSSSNGGGGTEAMSLASAASDPGVPDPQLPGMEAAEAAGTLFRRNTEPPVAAVAGVGSSYGSGGGADFACFPGLAQGFGTSWGAGRTSLGAACAAAGTADGVGLSPGGFNGGARFPLFTGNRSADNLFHNSIGGSSAGVALSSSLGGAGAAHLSPLAASPGGPTSEIAVPRAIADVWSNAPAVSGAGGGCTAAVVGSADAGHGGVFSMSPTQESYLWERVAAGRTASNTLPAVPAGTRPEAATAATGSGMPGLNTGFGSFSGGMGFTSFGGASGIGGLGAGGLVVGSAPPNVFPTFLHSGCGDVVGAGGGVGAGASLMGYAPWQASSSDMAASYLAGHSAPANDAAAGASWLLAHGARTAVTSGGGAAAAVGVGAGGRSAEPLRAVGAPVAATRMATGHSPSVSEESEEAAGVVGGLDLDPLALTLEAIIGLDSASQLGTRSVLSGPTTAAAAPGTAPAAKGLIAAAAAPKAPAASPPGVPHPSSRSFTSATPGTAGNFIAGHGGSSSQHSSLDSSDTVQHSGSNGAVATPAVLTGWSAMAARVAPLAPALYPNVAGVQQQLAAAAAAAGGGGRHVGSPLPPSIMTSGQFAATMAAMGAADGGGSSLAAAMSNACASGTAARDVFGGKVLHPKLTPRVREEICQLVRTVPGLKAEDFDDGVLHQLTLKRSEDEALAALRQLAAENLCGIQHMAAYINHIIKNYHHTGGLGAAGGAGTAGASLPSATVRANSTPVSSKAILQKLPLRVYRRLEEVIAKCSYMEWKHFDAGVVKVMAQLSEMCEEDVFEELELLQSTDLSNVEYMPAYLNKRLNNRLWSRRKVISAAGAGVGGGSGGGGSSSTGP</sequence>
<feature type="compositionally biased region" description="Low complexity" evidence="1">
    <location>
        <begin position="1008"/>
        <end position="1019"/>
    </location>
</feature>
<evidence type="ECO:0000313" key="3">
    <source>
        <dbReference type="Proteomes" id="UP001054857"/>
    </source>
</evidence>
<accession>A0AAD3HRU9</accession>
<proteinExistence type="predicted"/>
<keyword evidence="3" id="KW-1185">Reference proteome</keyword>
<name>A0AAD3HRU9_9CHLO</name>
<feature type="region of interest" description="Disordered" evidence="1">
    <location>
        <begin position="159"/>
        <end position="200"/>
    </location>
</feature>
<organism evidence="2 3">
    <name type="scientific">Astrephomene gubernaculifera</name>
    <dbReference type="NCBI Taxonomy" id="47775"/>
    <lineage>
        <taxon>Eukaryota</taxon>
        <taxon>Viridiplantae</taxon>
        <taxon>Chlorophyta</taxon>
        <taxon>core chlorophytes</taxon>
        <taxon>Chlorophyceae</taxon>
        <taxon>CS clade</taxon>
        <taxon>Chlamydomonadales</taxon>
        <taxon>Astrephomenaceae</taxon>
        <taxon>Astrephomene</taxon>
    </lineage>
</organism>
<reference evidence="2 3" key="1">
    <citation type="journal article" date="2021" name="Sci. Rep.">
        <title>Genome sequencing of the multicellular alga Astrephomene provides insights into convergent evolution of germ-soma differentiation.</title>
        <authorList>
            <person name="Yamashita S."/>
            <person name="Yamamoto K."/>
            <person name="Matsuzaki R."/>
            <person name="Suzuki S."/>
            <person name="Yamaguchi H."/>
            <person name="Hirooka S."/>
            <person name="Minakuchi Y."/>
            <person name="Miyagishima S."/>
            <person name="Kawachi M."/>
            <person name="Toyoda A."/>
            <person name="Nozaki H."/>
        </authorList>
    </citation>
    <scope>NUCLEOTIDE SEQUENCE [LARGE SCALE GENOMIC DNA]</scope>
    <source>
        <strain evidence="2 3">NIES-4017</strain>
    </source>
</reference>
<feature type="region of interest" description="Disordered" evidence="1">
    <location>
        <begin position="422"/>
        <end position="471"/>
    </location>
</feature>
<feature type="compositionally biased region" description="Low complexity" evidence="1">
    <location>
        <begin position="181"/>
        <end position="191"/>
    </location>
</feature>
<feature type="compositionally biased region" description="Low complexity" evidence="1">
    <location>
        <begin position="451"/>
        <end position="463"/>
    </location>
</feature>
<evidence type="ECO:0000313" key="2">
    <source>
        <dbReference type="EMBL" id="GFR50616.1"/>
    </source>
</evidence>
<feature type="region of interest" description="Disordered" evidence="1">
    <location>
        <begin position="974"/>
        <end position="1026"/>
    </location>
</feature>
<comment type="caution">
    <text evidence="2">The sequence shown here is derived from an EMBL/GenBank/DDBJ whole genome shotgun (WGS) entry which is preliminary data.</text>
</comment>
<feature type="compositionally biased region" description="Polar residues" evidence="1">
    <location>
        <begin position="986"/>
        <end position="997"/>
    </location>
</feature>
<feature type="compositionally biased region" description="Low complexity" evidence="1">
    <location>
        <begin position="493"/>
        <end position="506"/>
    </location>
</feature>
<protein>
    <submittedName>
        <fullName evidence="2">Uncharacterized protein</fullName>
    </submittedName>
</protein>
<dbReference type="Proteomes" id="UP001054857">
    <property type="component" value="Unassembled WGS sequence"/>
</dbReference>